<reference evidence="3" key="1">
    <citation type="submission" date="2020-11" db="EMBL/GenBank/DDBJ databases">
        <title>Sequencing the genomes of 1000 actinobacteria strains.</title>
        <authorList>
            <person name="Klenk H.-P."/>
        </authorList>
    </citation>
    <scope>NUCLEOTIDE SEQUENCE</scope>
    <source>
        <strain evidence="3">DSM 43175</strain>
    </source>
</reference>
<gene>
    <name evidence="3" type="ORF">IW256_000344</name>
</gene>
<feature type="transmembrane region" description="Helical" evidence="2">
    <location>
        <begin position="21"/>
        <end position="38"/>
    </location>
</feature>
<dbReference type="Proteomes" id="UP000614047">
    <property type="component" value="Unassembled WGS sequence"/>
</dbReference>
<dbReference type="AlphaFoldDB" id="A0A931DEY5"/>
<keyword evidence="2" id="KW-0472">Membrane</keyword>
<keyword evidence="2" id="KW-1133">Transmembrane helix</keyword>
<dbReference type="RefSeq" id="WP_197009260.1">
    <property type="nucleotide sequence ID" value="NZ_BAABES010000013.1"/>
</dbReference>
<protein>
    <recommendedName>
        <fullName evidence="5">DUF4232 domain-containing protein</fullName>
    </recommendedName>
</protein>
<feature type="region of interest" description="Disordered" evidence="1">
    <location>
        <begin position="42"/>
        <end position="62"/>
    </location>
</feature>
<evidence type="ECO:0000256" key="2">
    <source>
        <dbReference type="SAM" id="Phobius"/>
    </source>
</evidence>
<organism evidence="3 4">
    <name type="scientific">Actinomadura viridis</name>
    <dbReference type="NCBI Taxonomy" id="58110"/>
    <lineage>
        <taxon>Bacteria</taxon>
        <taxon>Bacillati</taxon>
        <taxon>Actinomycetota</taxon>
        <taxon>Actinomycetes</taxon>
        <taxon>Streptosporangiales</taxon>
        <taxon>Thermomonosporaceae</taxon>
        <taxon>Actinomadura</taxon>
    </lineage>
</organism>
<evidence type="ECO:0008006" key="5">
    <source>
        <dbReference type="Google" id="ProtNLM"/>
    </source>
</evidence>
<sequence>MGSDTGREGDGSGIDQYWRRRAAALAGVVVVVGVLGWACSSGGAETERERPSAAPSQPAVPTAMPTVTVTATTKVTMTPKAVRRDGDACDPEDVVVTMAVSRDTYAAGDRPRFRVTAVNTGARTCRLDVGPGALDVRITSGPDRVWSSSACARGPASSVKELRRGVPYAATVSWDRRRSGEDCEGERASARPGTYVATLKPDGYKVPRQVFRLR</sequence>
<dbReference type="EMBL" id="JADOUA010000001">
    <property type="protein sequence ID" value="MBG6086231.1"/>
    <property type="molecule type" value="Genomic_DNA"/>
</dbReference>
<evidence type="ECO:0000256" key="1">
    <source>
        <dbReference type="SAM" id="MobiDB-lite"/>
    </source>
</evidence>
<proteinExistence type="predicted"/>
<accession>A0A931DEY5</accession>
<evidence type="ECO:0000313" key="3">
    <source>
        <dbReference type="EMBL" id="MBG6086231.1"/>
    </source>
</evidence>
<comment type="caution">
    <text evidence="3">The sequence shown here is derived from an EMBL/GenBank/DDBJ whole genome shotgun (WGS) entry which is preliminary data.</text>
</comment>
<keyword evidence="4" id="KW-1185">Reference proteome</keyword>
<evidence type="ECO:0000313" key="4">
    <source>
        <dbReference type="Proteomes" id="UP000614047"/>
    </source>
</evidence>
<name>A0A931DEY5_9ACTN</name>
<keyword evidence="2" id="KW-0812">Transmembrane</keyword>